<dbReference type="InterPro" id="IPR019243">
    <property type="entry name" value="DUF2202"/>
</dbReference>
<dbReference type="OrthoDB" id="573482at2"/>
<dbReference type="CDD" id="cd01048">
    <property type="entry name" value="Ferritin_like_AB2"/>
    <property type="match status" value="1"/>
</dbReference>
<evidence type="ECO:0000256" key="1">
    <source>
        <dbReference type="SAM" id="SignalP"/>
    </source>
</evidence>
<dbReference type="InterPro" id="IPR012347">
    <property type="entry name" value="Ferritin-like"/>
</dbReference>
<reference evidence="2 3" key="1">
    <citation type="submission" date="2017-04" db="EMBL/GenBank/DDBJ databases">
        <authorList>
            <person name="Afonso C.L."/>
            <person name="Miller P.J."/>
            <person name="Scott M.A."/>
            <person name="Spackman E."/>
            <person name="Goraichik I."/>
            <person name="Dimitrov K.M."/>
            <person name="Suarez D.L."/>
            <person name="Swayne D.E."/>
        </authorList>
    </citation>
    <scope>NUCLEOTIDE SEQUENCE [LARGE SCALE GENOMIC DNA]</scope>
    <source>
        <strain evidence="2 3">DSM 12816</strain>
    </source>
</reference>
<feature type="chain" id="PRO_5012981023" evidence="1">
    <location>
        <begin position="27"/>
        <end position="188"/>
    </location>
</feature>
<keyword evidence="1" id="KW-0732">Signal</keyword>
<accession>A0A1W2CNX5</accession>
<dbReference type="RefSeq" id="WP_084235561.1">
    <property type="nucleotide sequence ID" value="NZ_FWXW01000011.1"/>
</dbReference>
<dbReference type="AlphaFoldDB" id="A0A1W2CNX5"/>
<proteinExistence type="predicted"/>
<evidence type="ECO:0000313" key="2">
    <source>
        <dbReference type="EMBL" id="SMC86903.1"/>
    </source>
</evidence>
<dbReference type="EMBL" id="FWXW01000011">
    <property type="protein sequence ID" value="SMC86903.1"/>
    <property type="molecule type" value="Genomic_DNA"/>
</dbReference>
<keyword evidence="3" id="KW-1185">Reference proteome</keyword>
<dbReference type="STRING" id="1122930.SAMN02745168_0143"/>
<dbReference type="Proteomes" id="UP000192790">
    <property type="component" value="Unassembled WGS sequence"/>
</dbReference>
<gene>
    <name evidence="2" type="ORF">SAMN02745168_0143</name>
</gene>
<dbReference type="SUPFAM" id="SSF47240">
    <property type="entry name" value="Ferritin-like"/>
    <property type="match status" value="1"/>
</dbReference>
<sequence length="188" mass="20393">MKSVKKLTAVFLAALTIGAVSIPALAADGSFGSAAVTEDETYTLPEMLTYAIEDEYLALAEYETITDAYGTQNPFTNIIKAEKTHISELEPLFEEYGVVLPENTAEKYTAVPGSLLDAYKASVEAEISNISMYEAFLKQDLPDDVRAVFTALKNASENHLAAFEKNADRLESGTAAGNQGRYFRGASR</sequence>
<name>A0A1W2CNX5_9FIRM</name>
<protein>
    <submittedName>
        <fullName evidence="2">Uncharacterized protein</fullName>
    </submittedName>
</protein>
<evidence type="ECO:0000313" key="3">
    <source>
        <dbReference type="Proteomes" id="UP000192790"/>
    </source>
</evidence>
<organism evidence="2 3">
    <name type="scientific">Papillibacter cinnamivorans DSM 12816</name>
    <dbReference type="NCBI Taxonomy" id="1122930"/>
    <lineage>
        <taxon>Bacteria</taxon>
        <taxon>Bacillati</taxon>
        <taxon>Bacillota</taxon>
        <taxon>Clostridia</taxon>
        <taxon>Eubacteriales</taxon>
        <taxon>Oscillospiraceae</taxon>
        <taxon>Papillibacter</taxon>
    </lineage>
</organism>
<feature type="signal peptide" evidence="1">
    <location>
        <begin position="1"/>
        <end position="26"/>
    </location>
</feature>
<dbReference type="InterPro" id="IPR009078">
    <property type="entry name" value="Ferritin-like_SF"/>
</dbReference>
<dbReference type="Gene3D" id="1.20.1260.10">
    <property type="match status" value="1"/>
</dbReference>